<dbReference type="PANTHER" id="PTHR45632:SF17">
    <property type="entry name" value="KELCH-LIKE PROTEIN 31"/>
    <property type="match status" value="1"/>
</dbReference>
<keyword evidence="3" id="KW-1185">Reference proteome</keyword>
<gene>
    <name evidence="2" type="ORF">PPROV_000251100</name>
</gene>
<reference evidence="2" key="1">
    <citation type="submission" date="2020-10" db="EMBL/GenBank/DDBJ databases">
        <title>Unveiling of a novel bifunctional photoreceptor, Dualchrome1, isolated from a cosmopolitan green alga.</title>
        <authorList>
            <person name="Suzuki S."/>
            <person name="Kawachi M."/>
        </authorList>
    </citation>
    <scope>NUCLEOTIDE SEQUENCE</scope>
    <source>
        <strain evidence="2">NIES 2893</strain>
    </source>
</reference>
<dbReference type="Pfam" id="PF01344">
    <property type="entry name" value="Kelch_1"/>
    <property type="match status" value="1"/>
</dbReference>
<dbReference type="PANTHER" id="PTHR45632">
    <property type="entry name" value="LD33804P"/>
    <property type="match status" value="1"/>
</dbReference>
<name>A0A830H907_9CHLO</name>
<dbReference type="SUPFAM" id="SSF117281">
    <property type="entry name" value="Kelch motif"/>
    <property type="match status" value="2"/>
</dbReference>
<feature type="region of interest" description="Disordered" evidence="1">
    <location>
        <begin position="314"/>
        <end position="336"/>
    </location>
</feature>
<evidence type="ECO:0000313" key="3">
    <source>
        <dbReference type="Proteomes" id="UP000660262"/>
    </source>
</evidence>
<dbReference type="InterPro" id="IPR006652">
    <property type="entry name" value="Kelch_1"/>
</dbReference>
<dbReference type="OrthoDB" id="45365at2759"/>
<sequence>MPTTSPSSSTSTSGRLTPGERVFLFFTHAPSSSLAARDSPARKYQARPGVITHAFDVCLDDDESAEPASPAVAPAQEAVSVLVADSGATGNPPVILRARRDAVFRRHKMGDRQKALALHASRRSGASAMLALHPSLSGCEGLCVAIAENVGAPLALAKGAHCALFVFSGYRGRVFDTVFAAQLEDGRAPSPKLQGGNDDDGDEEMDHSQRLHWHSLPRMEQPRIDAAVIPYENGLVMMAGGCDDHPHRSDGAMWRTVACYDSLCHSWSDLPPMSVARHGSTGCYDASNRQIYVVGGEYVDALERARRAATDAARRAAMRRGGGGTDPLDRGRTADADGVDDLDDADLLQDALMEAQNAMPLPAPMEAFDVATSTWIGRCLPTPSRARCFAASGMDAHGRLVVAGGECGDSDGPVAEAESWMPGDASFLPMPSMQHARSAAGSVTWQGLVVVAGGRGPHGEALRTVEAWDGSSWRMLPPLNVPRLGGSLCCGVAGSSHGGDRLYAVGGATGSDRTPFTSTVEVLDTIDSGEWRVLEGCDLPVAFHACSCAILPLLRDLADVEEDA</sequence>
<dbReference type="Proteomes" id="UP000660262">
    <property type="component" value="Unassembled WGS sequence"/>
</dbReference>
<feature type="region of interest" description="Disordered" evidence="1">
    <location>
        <begin position="186"/>
        <end position="208"/>
    </location>
</feature>
<proteinExistence type="predicted"/>
<dbReference type="InterPro" id="IPR015915">
    <property type="entry name" value="Kelch-typ_b-propeller"/>
</dbReference>
<dbReference type="AlphaFoldDB" id="A0A830H907"/>
<protein>
    <submittedName>
        <fullName evidence="2">Uncharacterized protein</fullName>
    </submittedName>
</protein>
<dbReference type="EMBL" id="BNJQ01000006">
    <property type="protein sequence ID" value="GHP03756.1"/>
    <property type="molecule type" value="Genomic_DNA"/>
</dbReference>
<dbReference type="Gene3D" id="2.120.10.80">
    <property type="entry name" value="Kelch-type beta propeller"/>
    <property type="match status" value="2"/>
</dbReference>
<comment type="caution">
    <text evidence="2">The sequence shown here is derived from an EMBL/GenBank/DDBJ whole genome shotgun (WGS) entry which is preliminary data.</text>
</comment>
<evidence type="ECO:0000256" key="1">
    <source>
        <dbReference type="SAM" id="MobiDB-lite"/>
    </source>
</evidence>
<dbReference type="SMART" id="SM00612">
    <property type="entry name" value="Kelch"/>
    <property type="match status" value="4"/>
</dbReference>
<accession>A0A830H907</accession>
<evidence type="ECO:0000313" key="2">
    <source>
        <dbReference type="EMBL" id="GHP03756.1"/>
    </source>
</evidence>
<organism evidence="2 3">
    <name type="scientific">Pycnococcus provasolii</name>
    <dbReference type="NCBI Taxonomy" id="41880"/>
    <lineage>
        <taxon>Eukaryota</taxon>
        <taxon>Viridiplantae</taxon>
        <taxon>Chlorophyta</taxon>
        <taxon>Pseudoscourfieldiophyceae</taxon>
        <taxon>Pseudoscourfieldiales</taxon>
        <taxon>Pycnococcaceae</taxon>
        <taxon>Pycnococcus</taxon>
    </lineage>
</organism>